<name>A0ABM3FUI8_NEOLC</name>
<sequence length="221" mass="25100">MKAEINSQEELVDTDLKLGMLAAAEPYFDEEDKIQKKILERYIPCKSITECYKEIPTGMAVATNKMRVHYLNGLKDVATSVVENVRQLPPTLTYQVSMQYVKGHAAVPVFNKFVQFVMQSGFAELLTRNAETTQAKINMRRFNFDRDPSVSLNNVKGGFYLLLIGSTLAGLLFICEMFQQSIREKTSRNLLKKKSDPVSGFKYTAECKKLITQSVQLKSYN</sequence>
<evidence type="ECO:0000313" key="2">
    <source>
        <dbReference type="RefSeq" id="XP_046591686.1"/>
    </source>
</evidence>
<dbReference type="Proteomes" id="UP000829291">
    <property type="component" value="Chromosome 3"/>
</dbReference>
<dbReference type="RefSeq" id="XP_046591686.1">
    <property type="nucleotide sequence ID" value="XM_046735730.1"/>
</dbReference>
<accession>A0ABM3FUI8</accession>
<dbReference type="GeneID" id="124293706"/>
<protein>
    <submittedName>
        <fullName evidence="2">Uncharacterized protein LOC124293706</fullName>
    </submittedName>
</protein>
<keyword evidence="1" id="KW-1185">Reference proteome</keyword>
<reference evidence="2" key="1">
    <citation type="submission" date="2025-08" db="UniProtKB">
        <authorList>
            <consortium name="RefSeq"/>
        </authorList>
    </citation>
    <scope>IDENTIFICATION</scope>
    <source>
        <tissue evidence="2">Thorax and Abdomen</tissue>
    </source>
</reference>
<evidence type="ECO:0000313" key="1">
    <source>
        <dbReference type="Proteomes" id="UP000829291"/>
    </source>
</evidence>
<proteinExistence type="predicted"/>
<organism evidence="1 2">
    <name type="scientific">Neodiprion lecontei</name>
    <name type="common">Redheaded pine sawfly</name>
    <dbReference type="NCBI Taxonomy" id="441921"/>
    <lineage>
        <taxon>Eukaryota</taxon>
        <taxon>Metazoa</taxon>
        <taxon>Ecdysozoa</taxon>
        <taxon>Arthropoda</taxon>
        <taxon>Hexapoda</taxon>
        <taxon>Insecta</taxon>
        <taxon>Pterygota</taxon>
        <taxon>Neoptera</taxon>
        <taxon>Endopterygota</taxon>
        <taxon>Hymenoptera</taxon>
        <taxon>Tenthredinoidea</taxon>
        <taxon>Diprionidae</taxon>
        <taxon>Diprioninae</taxon>
        <taxon>Neodiprion</taxon>
    </lineage>
</organism>
<gene>
    <name evidence="2" type="primary">LOC124293706</name>
</gene>